<dbReference type="AlphaFoldDB" id="A0A9J6BKZ8"/>
<evidence type="ECO:0000259" key="3">
    <source>
        <dbReference type="Pfam" id="PF04921"/>
    </source>
</evidence>
<reference evidence="4" key="1">
    <citation type="submission" date="2021-03" db="EMBL/GenBank/DDBJ databases">
        <title>Chromosome level genome of the anhydrobiotic midge Polypedilum vanderplanki.</title>
        <authorList>
            <person name="Yoshida Y."/>
            <person name="Kikawada T."/>
            <person name="Gusev O."/>
        </authorList>
    </citation>
    <scope>NUCLEOTIDE SEQUENCE</scope>
    <source>
        <strain evidence="4">NIAS01</strain>
        <tissue evidence="4">Whole body or cell culture</tissue>
    </source>
</reference>
<dbReference type="PANTHER" id="PTHR12722">
    <property type="entry name" value="XAP-5 PROTEIN-RELATED"/>
    <property type="match status" value="1"/>
</dbReference>
<comment type="similarity">
    <text evidence="1">Belongs to the FAM50 family.</text>
</comment>
<gene>
    <name evidence="4" type="ORF">PVAND_000807</name>
</gene>
<dbReference type="GO" id="GO:0005634">
    <property type="term" value="C:nucleus"/>
    <property type="evidence" value="ECO:0007669"/>
    <property type="project" value="InterPro"/>
</dbReference>
<dbReference type="InterPro" id="IPR048337">
    <property type="entry name" value="FAM50A/XAP5_C"/>
</dbReference>
<name>A0A9J6BKZ8_POLVA</name>
<accession>A0A9J6BKZ8</accession>
<dbReference type="PANTHER" id="PTHR12722:SF0">
    <property type="entry name" value="PROTEIN FAM50A"/>
    <property type="match status" value="1"/>
</dbReference>
<dbReference type="Proteomes" id="UP001107558">
    <property type="component" value="Chromosome 3"/>
</dbReference>
<proteinExistence type="inferred from homology"/>
<comment type="caution">
    <text evidence="4">The sequence shown here is derived from an EMBL/GenBank/DDBJ whole genome shotgun (WGS) entry which is preliminary data.</text>
</comment>
<evidence type="ECO:0000256" key="1">
    <source>
        <dbReference type="ARBA" id="ARBA00009980"/>
    </source>
</evidence>
<organism evidence="4 5">
    <name type="scientific">Polypedilum vanderplanki</name>
    <name type="common">Sleeping chironomid midge</name>
    <dbReference type="NCBI Taxonomy" id="319348"/>
    <lineage>
        <taxon>Eukaryota</taxon>
        <taxon>Metazoa</taxon>
        <taxon>Ecdysozoa</taxon>
        <taxon>Arthropoda</taxon>
        <taxon>Hexapoda</taxon>
        <taxon>Insecta</taxon>
        <taxon>Pterygota</taxon>
        <taxon>Neoptera</taxon>
        <taxon>Endopterygota</taxon>
        <taxon>Diptera</taxon>
        <taxon>Nematocera</taxon>
        <taxon>Chironomoidea</taxon>
        <taxon>Chironomidae</taxon>
        <taxon>Chironominae</taxon>
        <taxon>Polypedilum</taxon>
        <taxon>Polypedilum</taxon>
    </lineage>
</organism>
<feature type="domain" description="FAM50A/XAP5 C-terminal" evidence="3">
    <location>
        <begin position="173"/>
        <end position="313"/>
    </location>
</feature>
<dbReference type="EMBL" id="JADBJN010000003">
    <property type="protein sequence ID" value="KAG5670553.1"/>
    <property type="molecule type" value="Genomic_DNA"/>
</dbReference>
<keyword evidence="5" id="KW-1185">Reference proteome</keyword>
<evidence type="ECO:0000313" key="5">
    <source>
        <dbReference type="Proteomes" id="UP001107558"/>
    </source>
</evidence>
<dbReference type="GO" id="GO:0006325">
    <property type="term" value="P:chromatin organization"/>
    <property type="evidence" value="ECO:0007669"/>
    <property type="project" value="TreeGrafter"/>
</dbReference>
<sequence>MAHYKGAAVESQRAINLVKKRKLEQDEAELQKKKIEEKMKFNSIENKFSSTKNEVQLDNGMIGLLTMTEMKAKQEQMIKLLEKPNKIENNKLSDSETREIEKFKQLKKIKTLSFNLDDEEDGEEQTILFKKVKKNPEVDTSYLPDRNREELEYKMREDLKNEWIMQQQAIKAEEINITFSYWDGSGHRFQITMLKGNSIFEFLQKALTEILRKEFPELRIVTADQLMYIKEDLILPHYYTFYDFIISKARGKSGPLFQFDVKDDIRLLSDATVEKEESHAGKVVLRSWYERNKHIFPGSRWEPFNPALKTYETYTFKDKKN</sequence>
<evidence type="ECO:0000313" key="4">
    <source>
        <dbReference type="EMBL" id="KAG5670553.1"/>
    </source>
</evidence>
<evidence type="ECO:0000256" key="2">
    <source>
        <dbReference type="ARBA" id="ARBA00016617"/>
    </source>
</evidence>
<dbReference type="Pfam" id="PF04921">
    <property type="entry name" value="XAP5"/>
    <property type="match status" value="1"/>
</dbReference>
<protein>
    <recommendedName>
        <fullName evidence="2">Protein FAM50 homolog</fullName>
    </recommendedName>
</protein>
<dbReference type="InterPro" id="IPR007005">
    <property type="entry name" value="XAP5"/>
</dbReference>
<dbReference type="OrthoDB" id="1562195at2759"/>